<evidence type="ECO:0000313" key="5">
    <source>
        <dbReference type="EMBL" id="NNG34786.1"/>
    </source>
</evidence>
<dbReference type="InterPro" id="IPR006059">
    <property type="entry name" value="SBP"/>
</dbReference>
<comment type="similarity">
    <text evidence="1">Belongs to the bacterial solute-binding protein 1 family.</text>
</comment>
<dbReference type="RefSeq" id="WP_171198471.1">
    <property type="nucleotide sequence ID" value="NZ_JABEND010000002.1"/>
</dbReference>
<evidence type="ECO:0000256" key="2">
    <source>
        <dbReference type="ARBA" id="ARBA00022448"/>
    </source>
</evidence>
<keyword evidence="3 4" id="KW-0732">Signal</keyword>
<feature type="signal peptide" evidence="4">
    <location>
        <begin position="1"/>
        <end position="19"/>
    </location>
</feature>
<feature type="chain" id="PRO_5038755637" evidence="4">
    <location>
        <begin position="20"/>
        <end position="430"/>
    </location>
</feature>
<evidence type="ECO:0000256" key="3">
    <source>
        <dbReference type="ARBA" id="ARBA00022729"/>
    </source>
</evidence>
<sequence>MSHRLSRLVATTAAALVLAACGSDQKPASPAPGSSDSTAPVTLTFWGTYGNGGNRTQTDVLQKSLIPAFEAANPGVSVDYVDVPYDSFLQKLETSASGGQLPDLIRADLGWVPRFADDGALEPLDTAMPNFQKFADKTYPGSLATNKWEDHYYGLPLDTNTRVLISNPEALAKAGLSKPPKTIEELVAAGPKLAEQNVSVFADSGLQTWNVLPWIWSGGGSLTDEKLTTATGYLDSPETVAAVQMLVDLYQQQAIPNLITGNKGGTPTSDGLPKGSYATILDGPWMAGVWSGQYPDFEPTYSPMPEGKGGSISVVGGENIVLTAESPNKDAALKFIEFTQGEQFQLEMAATGQMPSVVGLGDAAAKKYPELAPFAEQLKTARSRPAVPDGSKIDTILNDALTQAFTGKASVKDALTEAAKQIDPLLSPSS</sequence>
<keyword evidence="6" id="KW-1185">Reference proteome</keyword>
<dbReference type="GO" id="GO:0015768">
    <property type="term" value="P:maltose transport"/>
    <property type="evidence" value="ECO:0007669"/>
    <property type="project" value="TreeGrafter"/>
</dbReference>
<dbReference type="GO" id="GO:0042956">
    <property type="term" value="P:maltodextrin transmembrane transport"/>
    <property type="evidence" value="ECO:0007669"/>
    <property type="project" value="TreeGrafter"/>
</dbReference>
<dbReference type="SUPFAM" id="SSF53850">
    <property type="entry name" value="Periplasmic binding protein-like II"/>
    <property type="match status" value="1"/>
</dbReference>
<organism evidence="5 6">
    <name type="scientific">Nakamurella aerolata</name>
    <dbReference type="NCBI Taxonomy" id="1656892"/>
    <lineage>
        <taxon>Bacteria</taxon>
        <taxon>Bacillati</taxon>
        <taxon>Actinomycetota</taxon>
        <taxon>Actinomycetes</taxon>
        <taxon>Nakamurellales</taxon>
        <taxon>Nakamurellaceae</taxon>
        <taxon>Nakamurella</taxon>
    </lineage>
</organism>
<dbReference type="Pfam" id="PF01547">
    <property type="entry name" value="SBP_bac_1"/>
    <property type="match status" value="1"/>
</dbReference>
<proteinExistence type="inferred from homology"/>
<dbReference type="EMBL" id="JABEND010000002">
    <property type="protein sequence ID" value="NNG34786.1"/>
    <property type="molecule type" value="Genomic_DNA"/>
</dbReference>
<dbReference type="AlphaFoldDB" id="A0A849A570"/>
<dbReference type="PANTHER" id="PTHR30061:SF50">
    <property type="entry name" value="MALTOSE_MALTODEXTRIN-BINDING PERIPLASMIC PROTEIN"/>
    <property type="match status" value="1"/>
</dbReference>
<dbReference type="Gene3D" id="3.40.190.10">
    <property type="entry name" value="Periplasmic binding protein-like II"/>
    <property type="match status" value="2"/>
</dbReference>
<dbReference type="PANTHER" id="PTHR30061">
    <property type="entry name" value="MALTOSE-BINDING PERIPLASMIC PROTEIN"/>
    <property type="match status" value="1"/>
</dbReference>
<dbReference type="Proteomes" id="UP000562984">
    <property type="component" value="Unassembled WGS sequence"/>
</dbReference>
<evidence type="ECO:0000313" key="6">
    <source>
        <dbReference type="Proteomes" id="UP000562984"/>
    </source>
</evidence>
<gene>
    <name evidence="5" type="ORF">HKD39_03415</name>
</gene>
<evidence type="ECO:0000256" key="1">
    <source>
        <dbReference type="ARBA" id="ARBA00008520"/>
    </source>
</evidence>
<evidence type="ECO:0000256" key="4">
    <source>
        <dbReference type="SAM" id="SignalP"/>
    </source>
</evidence>
<name>A0A849A570_9ACTN</name>
<reference evidence="5 6" key="1">
    <citation type="submission" date="2020-05" db="EMBL/GenBank/DDBJ databases">
        <title>Nakamurella sp. DB0629 isolated from air conditioner.</title>
        <authorList>
            <person name="Kim D.H."/>
            <person name="Kim D.-U."/>
        </authorList>
    </citation>
    <scope>NUCLEOTIDE SEQUENCE [LARGE SCALE GENOMIC DNA]</scope>
    <source>
        <strain evidence="5 6">DB0629</strain>
    </source>
</reference>
<dbReference type="GO" id="GO:1901982">
    <property type="term" value="F:maltose binding"/>
    <property type="evidence" value="ECO:0007669"/>
    <property type="project" value="TreeGrafter"/>
</dbReference>
<comment type="caution">
    <text evidence="5">The sequence shown here is derived from an EMBL/GenBank/DDBJ whole genome shotgun (WGS) entry which is preliminary data.</text>
</comment>
<dbReference type="GO" id="GO:0055052">
    <property type="term" value="C:ATP-binding cassette (ABC) transporter complex, substrate-binding subunit-containing"/>
    <property type="evidence" value="ECO:0007669"/>
    <property type="project" value="TreeGrafter"/>
</dbReference>
<accession>A0A849A570</accession>
<dbReference type="PROSITE" id="PS51257">
    <property type="entry name" value="PROKAR_LIPOPROTEIN"/>
    <property type="match status" value="1"/>
</dbReference>
<protein>
    <submittedName>
        <fullName evidence="5">Extracellular solute-binding protein</fullName>
    </submittedName>
</protein>
<keyword evidence="2" id="KW-0813">Transport</keyword>